<dbReference type="InterPro" id="IPR000333">
    <property type="entry name" value="TGFB_receptor"/>
</dbReference>
<accession>A0A4W3GD39</accession>
<dbReference type="GO" id="GO:0004675">
    <property type="term" value="F:transmembrane receptor protein serine/threonine kinase activity"/>
    <property type="evidence" value="ECO:0007669"/>
    <property type="project" value="UniProtKB-EC"/>
</dbReference>
<dbReference type="STRING" id="7868.ENSCMIP00000001193"/>
<keyword evidence="11" id="KW-1133">Transmembrane helix</keyword>
<dbReference type="InterPro" id="IPR011009">
    <property type="entry name" value="Kinase-like_dom_sf"/>
</dbReference>
<reference evidence="16" key="4">
    <citation type="submission" date="2025-08" db="UniProtKB">
        <authorList>
            <consortium name="Ensembl"/>
        </authorList>
    </citation>
    <scope>IDENTIFICATION</scope>
</reference>
<evidence type="ECO:0000256" key="13">
    <source>
        <dbReference type="ARBA" id="ARBA00023170"/>
    </source>
</evidence>
<keyword evidence="5" id="KW-0808">Transferase</keyword>
<reference evidence="17" key="3">
    <citation type="journal article" date="2014" name="Nature">
        <title>Elephant shark genome provides unique insights into gnathostome evolution.</title>
        <authorList>
            <consortium name="International Elephant Shark Genome Sequencing Consortium"/>
            <person name="Venkatesh B."/>
            <person name="Lee A.P."/>
            <person name="Ravi V."/>
            <person name="Maurya A.K."/>
            <person name="Lian M.M."/>
            <person name="Swann J.B."/>
            <person name="Ohta Y."/>
            <person name="Flajnik M.F."/>
            <person name="Sutoh Y."/>
            <person name="Kasahara M."/>
            <person name="Hoon S."/>
            <person name="Gangu V."/>
            <person name="Roy S.W."/>
            <person name="Irimia M."/>
            <person name="Korzh V."/>
            <person name="Kondrychyn I."/>
            <person name="Lim Z.W."/>
            <person name="Tay B.H."/>
            <person name="Tohari S."/>
            <person name="Kong K.W."/>
            <person name="Ho S."/>
            <person name="Lorente-Galdos B."/>
            <person name="Quilez J."/>
            <person name="Marques-Bonet T."/>
            <person name="Raney B.J."/>
            <person name="Ingham P.W."/>
            <person name="Tay A."/>
            <person name="Hillier L.W."/>
            <person name="Minx P."/>
            <person name="Boehm T."/>
            <person name="Wilson R.K."/>
            <person name="Brenner S."/>
            <person name="Warren W.C."/>
        </authorList>
    </citation>
    <scope>NUCLEOTIDE SEQUENCE [LARGE SCALE GENOMIC DNA]</scope>
</reference>
<evidence type="ECO:0000313" key="16">
    <source>
        <dbReference type="Ensembl" id="ENSCMIP00000001193.1"/>
    </source>
</evidence>
<evidence type="ECO:0000256" key="12">
    <source>
        <dbReference type="ARBA" id="ARBA00023136"/>
    </source>
</evidence>
<keyword evidence="12" id="KW-0472">Membrane</keyword>
<sequence length="79" mass="8404">MEIVGTQGKPGIAHRDLKSKNILVKKNGTCAIADLGLAVRHDSLTDTIDIAPNQRVGTKRYLPPSLPPSLPSSLPPLPL</sequence>
<dbReference type="GO" id="GO:0043235">
    <property type="term" value="C:receptor complex"/>
    <property type="evidence" value="ECO:0007669"/>
    <property type="project" value="TreeGrafter"/>
</dbReference>
<evidence type="ECO:0000256" key="10">
    <source>
        <dbReference type="ARBA" id="ARBA00022840"/>
    </source>
</evidence>
<dbReference type="SUPFAM" id="SSF56112">
    <property type="entry name" value="Protein kinase-like (PK-like)"/>
    <property type="match status" value="1"/>
</dbReference>
<dbReference type="InterPro" id="IPR000719">
    <property type="entry name" value="Prot_kinase_dom"/>
</dbReference>
<keyword evidence="17" id="KW-1185">Reference proteome</keyword>
<evidence type="ECO:0000256" key="4">
    <source>
        <dbReference type="ARBA" id="ARBA00022527"/>
    </source>
</evidence>
<keyword evidence="6" id="KW-0812">Transmembrane</keyword>
<dbReference type="Pfam" id="PF00069">
    <property type="entry name" value="Pkinase"/>
    <property type="match status" value="1"/>
</dbReference>
<evidence type="ECO:0000256" key="1">
    <source>
        <dbReference type="ARBA" id="ARBA00004479"/>
    </source>
</evidence>
<reference evidence="16" key="5">
    <citation type="submission" date="2025-09" db="UniProtKB">
        <authorList>
            <consortium name="Ensembl"/>
        </authorList>
    </citation>
    <scope>IDENTIFICATION</scope>
</reference>
<evidence type="ECO:0000256" key="6">
    <source>
        <dbReference type="ARBA" id="ARBA00022692"/>
    </source>
</evidence>
<dbReference type="PANTHER" id="PTHR23255">
    <property type="entry name" value="TRANSFORMING GROWTH FACTOR-BETA RECEPTOR TYPE I AND II"/>
    <property type="match status" value="1"/>
</dbReference>
<dbReference type="Proteomes" id="UP000314986">
    <property type="component" value="Unassembled WGS sequence"/>
</dbReference>
<keyword evidence="7" id="KW-0732">Signal</keyword>
<name>A0A4W3GD39_CALMI</name>
<evidence type="ECO:0000256" key="7">
    <source>
        <dbReference type="ARBA" id="ARBA00022729"/>
    </source>
</evidence>
<keyword evidence="8" id="KW-0547">Nucleotide-binding</keyword>
<evidence type="ECO:0000256" key="5">
    <source>
        <dbReference type="ARBA" id="ARBA00022679"/>
    </source>
</evidence>
<dbReference type="PROSITE" id="PS00108">
    <property type="entry name" value="PROTEIN_KINASE_ST"/>
    <property type="match status" value="1"/>
</dbReference>
<dbReference type="InParanoid" id="A0A4W3GD39"/>
<dbReference type="GeneTree" id="ENSGT00940000157032"/>
<reference evidence="17" key="2">
    <citation type="journal article" date="2007" name="PLoS Biol.">
        <title>Survey sequencing and comparative analysis of the elephant shark (Callorhinchus milii) genome.</title>
        <authorList>
            <person name="Venkatesh B."/>
            <person name="Kirkness E.F."/>
            <person name="Loh Y.H."/>
            <person name="Halpern A.L."/>
            <person name="Lee A.P."/>
            <person name="Johnson J."/>
            <person name="Dandona N."/>
            <person name="Viswanathan L.D."/>
            <person name="Tay A."/>
            <person name="Venter J.C."/>
            <person name="Strausberg R.L."/>
            <person name="Brenner S."/>
        </authorList>
    </citation>
    <scope>NUCLEOTIDE SEQUENCE [LARGE SCALE GENOMIC DNA]</scope>
</reference>
<dbReference type="InterPro" id="IPR008271">
    <property type="entry name" value="Ser/Thr_kinase_AS"/>
</dbReference>
<dbReference type="GO" id="GO:0005524">
    <property type="term" value="F:ATP binding"/>
    <property type="evidence" value="ECO:0007669"/>
    <property type="project" value="UniProtKB-KW"/>
</dbReference>
<organism evidence="16 17">
    <name type="scientific">Callorhinchus milii</name>
    <name type="common">Ghost shark</name>
    <dbReference type="NCBI Taxonomy" id="7868"/>
    <lineage>
        <taxon>Eukaryota</taxon>
        <taxon>Metazoa</taxon>
        <taxon>Chordata</taxon>
        <taxon>Craniata</taxon>
        <taxon>Vertebrata</taxon>
        <taxon>Chondrichthyes</taxon>
        <taxon>Holocephali</taxon>
        <taxon>Chimaeriformes</taxon>
        <taxon>Callorhinchidae</taxon>
        <taxon>Callorhinchus</taxon>
    </lineage>
</organism>
<dbReference type="PROSITE" id="PS50011">
    <property type="entry name" value="PROTEIN_KINASE_DOM"/>
    <property type="match status" value="1"/>
</dbReference>
<protein>
    <recommendedName>
        <fullName evidence="3">receptor protein serine/threonine kinase</fullName>
        <ecNumber evidence="3">2.7.11.30</ecNumber>
    </recommendedName>
</protein>
<proteinExistence type="inferred from homology"/>
<evidence type="ECO:0000256" key="11">
    <source>
        <dbReference type="ARBA" id="ARBA00022989"/>
    </source>
</evidence>
<reference evidence="17" key="1">
    <citation type="journal article" date="2006" name="Science">
        <title>Ancient noncoding elements conserved in the human genome.</title>
        <authorList>
            <person name="Venkatesh B."/>
            <person name="Kirkness E.F."/>
            <person name="Loh Y.H."/>
            <person name="Halpern A.L."/>
            <person name="Lee A.P."/>
            <person name="Johnson J."/>
            <person name="Dandona N."/>
            <person name="Viswanathan L.D."/>
            <person name="Tay A."/>
            <person name="Venter J.C."/>
            <person name="Strausberg R.L."/>
            <person name="Brenner S."/>
        </authorList>
    </citation>
    <scope>NUCLEOTIDE SEQUENCE [LARGE SCALE GENOMIC DNA]</scope>
</reference>
<dbReference type="GO" id="GO:0005886">
    <property type="term" value="C:plasma membrane"/>
    <property type="evidence" value="ECO:0007669"/>
    <property type="project" value="TreeGrafter"/>
</dbReference>
<evidence type="ECO:0000256" key="14">
    <source>
        <dbReference type="SAM" id="MobiDB-lite"/>
    </source>
</evidence>
<evidence type="ECO:0000313" key="17">
    <source>
        <dbReference type="Proteomes" id="UP000314986"/>
    </source>
</evidence>
<feature type="compositionally biased region" description="Pro residues" evidence="14">
    <location>
        <begin position="64"/>
        <end position="79"/>
    </location>
</feature>
<feature type="region of interest" description="Disordered" evidence="14">
    <location>
        <begin position="57"/>
        <end position="79"/>
    </location>
</feature>
<feature type="domain" description="Protein kinase" evidence="15">
    <location>
        <begin position="1"/>
        <end position="79"/>
    </location>
</feature>
<dbReference type="Gene3D" id="1.10.510.10">
    <property type="entry name" value="Transferase(Phosphotransferase) domain 1"/>
    <property type="match status" value="1"/>
</dbReference>
<dbReference type="GO" id="GO:0071363">
    <property type="term" value="P:cellular response to growth factor stimulus"/>
    <property type="evidence" value="ECO:0007669"/>
    <property type="project" value="TreeGrafter"/>
</dbReference>
<evidence type="ECO:0000256" key="3">
    <source>
        <dbReference type="ARBA" id="ARBA00012401"/>
    </source>
</evidence>
<evidence type="ECO:0000256" key="9">
    <source>
        <dbReference type="ARBA" id="ARBA00022777"/>
    </source>
</evidence>
<keyword evidence="4" id="KW-0723">Serine/threonine-protein kinase</keyword>
<dbReference type="EC" id="2.7.11.30" evidence="3"/>
<comment type="similarity">
    <text evidence="2">Belongs to the protein kinase superfamily. TKL Ser/Thr protein kinase family. TGFB receptor subfamily.</text>
</comment>
<evidence type="ECO:0000259" key="15">
    <source>
        <dbReference type="PROSITE" id="PS50011"/>
    </source>
</evidence>
<keyword evidence="10" id="KW-0067">ATP-binding</keyword>
<evidence type="ECO:0000256" key="8">
    <source>
        <dbReference type="ARBA" id="ARBA00022741"/>
    </source>
</evidence>
<keyword evidence="13" id="KW-0675">Receptor</keyword>
<dbReference type="Ensembl" id="ENSCMIT00000001253.1">
    <property type="protein sequence ID" value="ENSCMIP00000001193.1"/>
    <property type="gene ID" value="ENSCMIG00000000804.1"/>
</dbReference>
<comment type="subcellular location">
    <subcellularLocation>
        <location evidence="1">Membrane</location>
        <topology evidence="1">Single-pass type I membrane protein</topology>
    </subcellularLocation>
</comment>
<dbReference type="PANTHER" id="PTHR23255:SF22">
    <property type="entry name" value="ACTIVIN RECEPTOR TYPE-1B"/>
    <property type="match status" value="1"/>
</dbReference>
<dbReference type="AlphaFoldDB" id="A0A4W3GD39"/>
<evidence type="ECO:0000256" key="2">
    <source>
        <dbReference type="ARBA" id="ARBA00009605"/>
    </source>
</evidence>
<keyword evidence="9" id="KW-0418">Kinase</keyword>